<dbReference type="EMBL" id="JAGKHQ010000012">
    <property type="protein sequence ID" value="KAG7503292.1"/>
    <property type="molecule type" value="Genomic_DNA"/>
</dbReference>
<dbReference type="AlphaFoldDB" id="A0AAV6RG78"/>
<protein>
    <recommendedName>
        <fullName evidence="4">Secreted protein</fullName>
    </recommendedName>
</protein>
<evidence type="ECO:0000313" key="2">
    <source>
        <dbReference type="EMBL" id="KAG7503292.1"/>
    </source>
</evidence>
<organism evidence="2 3">
    <name type="scientific">Solea senegalensis</name>
    <name type="common">Senegalese sole</name>
    <dbReference type="NCBI Taxonomy" id="28829"/>
    <lineage>
        <taxon>Eukaryota</taxon>
        <taxon>Metazoa</taxon>
        <taxon>Chordata</taxon>
        <taxon>Craniata</taxon>
        <taxon>Vertebrata</taxon>
        <taxon>Euteleostomi</taxon>
        <taxon>Actinopterygii</taxon>
        <taxon>Neopterygii</taxon>
        <taxon>Teleostei</taxon>
        <taxon>Neoteleostei</taxon>
        <taxon>Acanthomorphata</taxon>
        <taxon>Carangaria</taxon>
        <taxon>Pleuronectiformes</taxon>
        <taxon>Pleuronectoidei</taxon>
        <taxon>Soleidae</taxon>
        <taxon>Solea</taxon>
    </lineage>
</organism>
<evidence type="ECO:0000313" key="3">
    <source>
        <dbReference type="Proteomes" id="UP000693946"/>
    </source>
</evidence>
<evidence type="ECO:0008006" key="4">
    <source>
        <dbReference type="Google" id="ProtNLM"/>
    </source>
</evidence>
<gene>
    <name evidence="2" type="ORF">JOB18_035215</name>
</gene>
<sequence length="85" mass="10201">MMMMIMSSVMMSEIEGRGQAQKKQTCTASVDCYRRLPPQMFYERQVERKRRRRGEKERKDDDDDDDDESDSRFLVNDADSERARR</sequence>
<keyword evidence="3" id="KW-1185">Reference proteome</keyword>
<comment type="caution">
    <text evidence="2">The sequence shown here is derived from an EMBL/GenBank/DDBJ whole genome shotgun (WGS) entry which is preliminary data.</text>
</comment>
<reference evidence="2 3" key="1">
    <citation type="journal article" date="2021" name="Sci. Rep.">
        <title>Chromosome anchoring in Senegalese sole (Solea senegalensis) reveals sex-associated markers and genome rearrangements in flatfish.</title>
        <authorList>
            <person name="Guerrero-Cozar I."/>
            <person name="Gomez-Garrido J."/>
            <person name="Berbel C."/>
            <person name="Martinez-Blanch J.F."/>
            <person name="Alioto T."/>
            <person name="Claros M.G."/>
            <person name="Gagnaire P.A."/>
            <person name="Manchado M."/>
        </authorList>
    </citation>
    <scope>NUCLEOTIDE SEQUENCE [LARGE SCALE GENOMIC DNA]</scope>
    <source>
        <strain evidence="2">Sse05_10M</strain>
    </source>
</reference>
<feature type="compositionally biased region" description="Acidic residues" evidence="1">
    <location>
        <begin position="60"/>
        <end position="69"/>
    </location>
</feature>
<feature type="region of interest" description="Disordered" evidence="1">
    <location>
        <begin position="41"/>
        <end position="85"/>
    </location>
</feature>
<name>A0AAV6RG78_SOLSE</name>
<accession>A0AAV6RG78</accession>
<dbReference type="Proteomes" id="UP000693946">
    <property type="component" value="Linkage Group LG2"/>
</dbReference>
<evidence type="ECO:0000256" key="1">
    <source>
        <dbReference type="SAM" id="MobiDB-lite"/>
    </source>
</evidence>
<proteinExistence type="predicted"/>